<dbReference type="Proteomes" id="UP000181992">
    <property type="component" value="Unassembled WGS sequence"/>
</dbReference>
<dbReference type="EMBL" id="MNVN01000012">
    <property type="protein sequence ID" value="OIO30835.1"/>
    <property type="molecule type" value="Genomic_DNA"/>
</dbReference>
<protein>
    <submittedName>
        <fullName evidence="1">Uncharacterized protein</fullName>
    </submittedName>
</protein>
<dbReference type="AlphaFoldDB" id="A0A1J4V4C4"/>
<organism evidence="1 2">
    <name type="scientific">Candidatus Nomurabacteria bacterium CG1_02_43_90</name>
    <dbReference type="NCBI Taxonomy" id="1805281"/>
    <lineage>
        <taxon>Bacteria</taxon>
        <taxon>Candidatus Nomuraibacteriota</taxon>
    </lineage>
</organism>
<sequence>MDLNPNCYAFNDMSPTASVRVNLGNIVRRFDYKQQYDCFVHTRDYWYWVHVERFWDWFKKINRGGWTNEEKKLQSIVEKVTLHHYPEMDNDEIYEEAKRVLATFLFERGNMSVVETEKFERFRNYLSDLLAVLE</sequence>
<evidence type="ECO:0000313" key="2">
    <source>
        <dbReference type="Proteomes" id="UP000181992"/>
    </source>
</evidence>
<gene>
    <name evidence="1" type="ORF">AUJ77_01665</name>
</gene>
<reference evidence="1 2" key="1">
    <citation type="journal article" date="2016" name="Environ. Microbiol.">
        <title>Genomic resolution of a cold subsurface aquifer community provides metabolic insights for novel microbes adapted to high CO concentrations.</title>
        <authorList>
            <person name="Probst A.J."/>
            <person name="Castelle C.J."/>
            <person name="Singh A."/>
            <person name="Brown C.T."/>
            <person name="Anantharaman K."/>
            <person name="Sharon I."/>
            <person name="Hug L.A."/>
            <person name="Burstein D."/>
            <person name="Emerson J.B."/>
            <person name="Thomas B.C."/>
            <person name="Banfield J.F."/>
        </authorList>
    </citation>
    <scope>NUCLEOTIDE SEQUENCE [LARGE SCALE GENOMIC DNA]</scope>
    <source>
        <strain evidence="1">CG1_02_43_90</strain>
    </source>
</reference>
<comment type="caution">
    <text evidence="1">The sequence shown here is derived from an EMBL/GenBank/DDBJ whole genome shotgun (WGS) entry which is preliminary data.</text>
</comment>
<evidence type="ECO:0000313" key="1">
    <source>
        <dbReference type="EMBL" id="OIO30835.1"/>
    </source>
</evidence>
<accession>A0A1J4V4C4</accession>
<proteinExistence type="predicted"/>
<dbReference type="STRING" id="1805281.AUJ77_01665"/>
<name>A0A1J4V4C4_9BACT</name>